<reference evidence="1" key="1">
    <citation type="submission" date="2022-10" db="EMBL/GenBank/DDBJ databases">
        <title>Complete Genome of Trichothecium roseum strain YXFP-22015, a Plant Pathogen Isolated from Citrus.</title>
        <authorList>
            <person name="Wang Y."/>
            <person name="Zhu L."/>
        </authorList>
    </citation>
    <scope>NUCLEOTIDE SEQUENCE</scope>
    <source>
        <strain evidence="1">YXFP-22015</strain>
    </source>
</reference>
<organism evidence="1 2">
    <name type="scientific">Trichothecium roseum</name>
    <dbReference type="NCBI Taxonomy" id="47278"/>
    <lineage>
        <taxon>Eukaryota</taxon>
        <taxon>Fungi</taxon>
        <taxon>Dikarya</taxon>
        <taxon>Ascomycota</taxon>
        <taxon>Pezizomycotina</taxon>
        <taxon>Sordariomycetes</taxon>
        <taxon>Hypocreomycetidae</taxon>
        <taxon>Hypocreales</taxon>
        <taxon>Hypocreales incertae sedis</taxon>
        <taxon>Trichothecium</taxon>
    </lineage>
</organism>
<sequence>MSKPEDQNIEQQLPEHKGSSLEHLSEEHRQYLLNRHGTLELDPLPHMDDADPLNWSKSKKVINLALVSFHSMMATFTAAAIQCAFVDIAADLDVSVQRASYLVSIVIIILGVAPLIWRPLSHVYGRRPIFLISLICSLVGNVGCATNGVQFVLYLFFGPETRYVPTATVRQASSFRQEYLSFRRIDPAPLRWIDFVHPLTLATRLNVTIPAISYAMIFLWGSVMTTFEMPQIFPEKFGFNTEQVGLQMIAIIIGTLIGEQFGGVASDKWMERHRRRRAKAEDDVEYRLWLSYPGHLLTICGTVVFLVQIENASSTWNVTPTVGAGIAAAGNQLVTTVMVTYAVDCYPKDAAAVGVFITLVRQTWGFIGPFWRGLGEERSNCDCIDGWRVYATDTGTAVERADVEDGEAELRKTQPDYASSVVLAGTCKDSTP</sequence>
<name>A0ACC0UVY7_9HYPO</name>
<comment type="caution">
    <text evidence="1">The sequence shown here is derived from an EMBL/GenBank/DDBJ whole genome shotgun (WGS) entry which is preliminary data.</text>
</comment>
<protein>
    <submittedName>
        <fullName evidence="1">Uncharacterized protein</fullName>
    </submittedName>
</protein>
<evidence type="ECO:0000313" key="1">
    <source>
        <dbReference type="EMBL" id="KAI9897392.1"/>
    </source>
</evidence>
<dbReference type="EMBL" id="CM047946">
    <property type="protein sequence ID" value="KAI9897392.1"/>
    <property type="molecule type" value="Genomic_DNA"/>
</dbReference>
<dbReference type="Proteomes" id="UP001163324">
    <property type="component" value="Chromosome 7"/>
</dbReference>
<proteinExistence type="predicted"/>
<evidence type="ECO:0000313" key="2">
    <source>
        <dbReference type="Proteomes" id="UP001163324"/>
    </source>
</evidence>
<gene>
    <name evidence="1" type="ORF">N3K66_007248</name>
</gene>
<keyword evidence="2" id="KW-1185">Reference proteome</keyword>
<accession>A0ACC0UVY7</accession>